<proteinExistence type="predicted"/>
<accession>A0A9Q0BIT4</accession>
<feature type="non-terminal residue" evidence="1">
    <location>
        <position position="61"/>
    </location>
</feature>
<keyword evidence="2" id="KW-1185">Reference proteome</keyword>
<evidence type="ECO:0000313" key="1">
    <source>
        <dbReference type="EMBL" id="KAI8033742.1"/>
    </source>
</evidence>
<reference evidence="1" key="1">
    <citation type="journal article" date="2023" name="Genome Biol. Evol.">
        <title>Long-read-based Genome Assembly of Drosophila gunungcola Reveals Fewer Chemosensory Genes in Flower-breeding Species.</title>
        <authorList>
            <person name="Negi A."/>
            <person name="Liao B.Y."/>
            <person name="Yeh S.D."/>
        </authorList>
    </citation>
    <scope>NUCLEOTIDE SEQUENCE</scope>
    <source>
        <strain evidence="1">Sukarami</strain>
    </source>
</reference>
<organism evidence="1 2">
    <name type="scientific">Drosophila gunungcola</name>
    <name type="common">fruit fly</name>
    <dbReference type="NCBI Taxonomy" id="103775"/>
    <lineage>
        <taxon>Eukaryota</taxon>
        <taxon>Metazoa</taxon>
        <taxon>Ecdysozoa</taxon>
        <taxon>Arthropoda</taxon>
        <taxon>Hexapoda</taxon>
        <taxon>Insecta</taxon>
        <taxon>Pterygota</taxon>
        <taxon>Neoptera</taxon>
        <taxon>Endopterygota</taxon>
        <taxon>Diptera</taxon>
        <taxon>Brachycera</taxon>
        <taxon>Muscomorpha</taxon>
        <taxon>Ephydroidea</taxon>
        <taxon>Drosophilidae</taxon>
        <taxon>Drosophila</taxon>
        <taxon>Sophophora</taxon>
    </lineage>
</organism>
<protein>
    <submittedName>
        <fullName evidence="1">Uncharacterized protein</fullName>
    </submittedName>
</protein>
<dbReference type="EMBL" id="JAMKOV010000107">
    <property type="protein sequence ID" value="KAI8033742.1"/>
    <property type="molecule type" value="Genomic_DNA"/>
</dbReference>
<comment type="caution">
    <text evidence="1">The sequence shown here is derived from an EMBL/GenBank/DDBJ whole genome shotgun (WGS) entry which is preliminary data.</text>
</comment>
<gene>
    <name evidence="1" type="ORF">M5D96_013499</name>
</gene>
<evidence type="ECO:0000313" key="2">
    <source>
        <dbReference type="Proteomes" id="UP001059596"/>
    </source>
</evidence>
<sequence length="61" mass="6738">MDSRCNGSFISFLICAMPQQIETFCATETKCNDSIVLLGDRPSSFDLHPSSCPQKPFHLAT</sequence>
<dbReference type="AlphaFoldDB" id="A0A9Q0BIT4"/>
<name>A0A9Q0BIT4_9MUSC</name>
<dbReference type="Proteomes" id="UP001059596">
    <property type="component" value="Unassembled WGS sequence"/>
</dbReference>